<dbReference type="EMBL" id="JBBEGL010000003">
    <property type="protein sequence ID" value="MEJ2887601.1"/>
    <property type="molecule type" value="Genomic_DNA"/>
</dbReference>
<evidence type="ECO:0000313" key="2">
    <source>
        <dbReference type="EMBL" id="MEJ2887601.1"/>
    </source>
</evidence>
<dbReference type="PANTHER" id="PTHR38457">
    <property type="entry name" value="REGULATOR ABRB-RELATED"/>
    <property type="match status" value="1"/>
</dbReference>
<keyword evidence="1" id="KW-0812">Transmembrane</keyword>
<keyword evidence="3" id="KW-1185">Reference proteome</keyword>
<feature type="transmembrane region" description="Helical" evidence="1">
    <location>
        <begin position="91"/>
        <end position="112"/>
    </location>
</feature>
<dbReference type="NCBIfam" id="TIGR03082">
    <property type="entry name" value="Gneg_AbrB_dup"/>
    <property type="match status" value="2"/>
</dbReference>
<accession>A0ABU8N5G5</accession>
<comment type="caution">
    <text evidence="2">The sequence shown here is derived from an EMBL/GenBank/DDBJ whole genome shotgun (WGS) entry which is preliminary data.</text>
</comment>
<dbReference type="InterPro" id="IPR017516">
    <property type="entry name" value="AbrB_dup"/>
</dbReference>
<organism evidence="2 3">
    <name type="scientific">Actinomycetospora aeridis</name>
    <dbReference type="NCBI Taxonomy" id="3129231"/>
    <lineage>
        <taxon>Bacteria</taxon>
        <taxon>Bacillati</taxon>
        <taxon>Actinomycetota</taxon>
        <taxon>Actinomycetes</taxon>
        <taxon>Pseudonocardiales</taxon>
        <taxon>Pseudonocardiaceae</taxon>
        <taxon>Actinomycetospora</taxon>
    </lineage>
</organism>
<feature type="transmembrane region" description="Helical" evidence="1">
    <location>
        <begin position="154"/>
        <end position="174"/>
    </location>
</feature>
<dbReference type="RefSeq" id="WP_337714052.1">
    <property type="nucleotide sequence ID" value="NZ_JBBEGL010000003.1"/>
</dbReference>
<gene>
    <name evidence="2" type="ORF">WCD41_14165</name>
</gene>
<dbReference type="Proteomes" id="UP001370100">
    <property type="component" value="Unassembled WGS sequence"/>
</dbReference>
<proteinExistence type="predicted"/>
<feature type="transmembrane region" description="Helical" evidence="1">
    <location>
        <begin position="272"/>
        <end position="293"/>
    </location>
</feature>
<dbReference type="PANTHER" id="PTHR38457:SF1">
    <property type="entry name" value="REGULATOR ABRB-RELATED"/>
    <property type="match status" value="1"/>
</dbReference>
<evidence type="ECO:0000313" key="3">
    <source>
        <dbReference type="Proteomes" id="UP001370100"/>
    </source>
</evidence>
<feature type="transmembrane region" description="Helical" evidence="1">
    <location>
        <begin position="331"/>
        <end position="352"/>
    </location>
</feature>
<keyword evidence="1" id="KW-0472">Membrane</keyword>
<evidence type="ECO:0000256" key="1">
    <source>
        <dbReference type="SAM" id="Phobius"/>
    </source>
</evidence>
<feature type="transmembrane region" description="Helical" evidence="1">
    <location>
        <begin position="189"/>
        <end position="212"/>
    </location>
</feature>
<protein>
    <submittedName>
        <fullName evidence="2">AbrB family transcriptional regulator</fullName>
    </submittedName>
</protein>
<feature type="transmembrane region" description="Helical" evidence="1">
    <location>
        <begin position="305"/>
        <end position="325"/>
    </location>
</feature>
<sequence length="358" mass="35435">MADQPARWPVAGGRWALLALLTAAATVGFAALAVPSAALFAGLVVATVVALAGLGPTAVPRWATGSAQAVIGVVIGLLARPETLAAVAAEWLPILLISVGTLLVSMAAGLVMGVQRGVSPLTGMLAQTAGGASGLVAISAELGGDERIVSVVQYVRVGLVTATMPVVAVVGYGATHVDAGSGPAAGPTAPWWVGILVVLGCGVVGTPIARALHVPAGALLGPMVLAAALSMSGLVVGASVPNLLVDLAYAAIGWQAGLKFTRRALVTVARVLPLATALILAVIAICAGLGLVLSWATGMTSLEGYLATTPGGVYAVLATAISSGADVTSVVAVQVLRVLLMLLVAPLLARFVGRRTAQ</sequence>
<dbReference type="InterPro" id="IPR007820">
    <property type="entry name" value="AbrB_fam"/>
</dbReference>
<keyword evidence="1" id="KW-1133">Transmembrane helix</keyword>
<dbReference type="Pfam" id="PF05145">
    <property type="entry name" value="AbrB"/>
    <property type="match status" value="1"/>
</dbReference>
<reference evidence="2 3" key="1">
    <citation type="submission" date="2024-03" db="EMBL/GenBank/DDBJ databases">
        <title>Actinomycetospora sp. OC33-EN06, a novel actinomycete isolated from wild orchid (Aerides multiflora).</title>
        <authorList>
            <person name="Suriyachadkun C."/>
        </authorList>
    </citation>
    <scope>NUCLEOTIDE SEQUENCE [LARGE SCALE GENOMIC DNA]</scope>
    <source>
        <strain evidence="2 3">OC33-EN06</strain>
    </source>
</reference>
<name>A0ABU8N5G5_9PSEU</name>
<feature type="transmembrane region" description="Helical" evidence="1">
    <location>
        <begin position="224"/>
        <end position="252"/>
    </location>
</feature>
<dbReference type="PIRSF" id="PIRSF038991">
    <property type="entry name" value="Protein_AbrB"/>
    <property type="match status" value="1"/>
</dbReference>